<keyword evidence="2" id="KW-1185">Reference proteome</keyword>
<evidence type="ECO:0000313" key="2">
    <source>
        <dbReference type="Proteomes" id="UP001500339"/>
    </source>
</evidence>
<sequence length="43" mass="5067">MSRIYNNINNQSLNVNKSQVFEKAKLNKENELSKNITEEVKKK</sequence>
<accession>A0ABN1IM28</accession>
<name>A0ABN1IM28_9CLOT</name>
<evidence type="ECO:0000313" key="1">
    <source>
        <dbReference type="EMBL" id="GAA0717135.1"/>
    </source>
</evidence>
<organism evidence="1 2">
    <name type="scientific">Clostridium malenominatum</name>
    <dbReference type="NCBI Taxonomy" id="1539"/>
    <lineage>
        <taxon>Bacteria</taxon>
        <taxon>Bacillati</taxon>
        <taxon>Bacillota</taxon>
        <taxon>Clostridia</taxon>
        <taxon>Eubacteriales</taxon>
        <taxon>Clostridiaceae</taxon>
        <taxon>Clostridium</taxon>
    </lineage>
</organism>
<dbReference type="RefSeq" id="WP_343765602.1">
    <property type="nucleotide sequence ID" value="NZ_BAAACF010000001.1"/>
</dbReference>
<dbReference type="EMBL" id="BAAACF010000001">
    <property type="protein sequence ID" value="GAA0717135.1"/>
    <property type="molecule type" value="Genomic_DNA"/>
</dbReference>
<gene>
    <name evidence="1" type="ORF">GCM10008905_02430</name>
</gene>
<comment type="caution">
    <text evidence="1">The sequence shown here is derived from an EMBL/GenBank/DDBJ whole genome shotgun (WGS) entry which is preliminary data.</text>
</comment>
<reference evidence="1 2" key="1">
    <citation type="journal article" date="2019" name="Int. J. Syst. Evol. Microbiol.">
        <title>The Global Catalogue of Microorganisms (GCM) 10K type strain sequencing project: providing services to taxonomists for standard genome sequencing and annotation.</title>
        <authorList>
            <consortium name="The Broad Institute Genomics Platform"/>
            <consortium name="The Broad Institute Genome Sequencing Center for Infectious Disease"/>
            <person name="Wu L."/>
            <person name="Ma J."/>
        </authorList>
    </citation>
    <scope>NUCLEOTIDE SEQUENCE [LARGE SCALE GENOMIC DNA]</scope>
    <source>
        <strain evidence="1 2">JCM 1405</strain>
    </source>
</reference>
<dbReference type="Proteomes" id="UP001500339">
    <property type="component" value="Unassembled WGS sequence"/>
</dbReference>
<protein>
    <submittedName>
        <fullName evidence="1">Uncharacterized protein</fullName>
    </submittedName>
</protein>
<proteinExistence type="predicted"/>